<dbReference type="FunFam" id="3.30.60.20:FF:000008">
    <property type="entry name" value="Protein kinase C theta"/>
    <property type="match status" value="1"/>
</dbReference>
<keyword evidence="9 20" id="KW-0808">Transferase</keyword>
<dbReference type="InterPro" id="IPR046349">
    <property type="entry name" value="C1-like_sf"/>
</dbReference>
<dbReference type="SMART" id="SM00220">
    <property type="entry name" value="S_TKc"/>
    <property type="match status" value="1"/>
</dbReference>
<evidence type="ECO:0000256" key="10">
    <source>
        <dbReference type="ARBA" id="ARBA00022723"/>
    </source>
</evidence>
<evidence type="ECO:0000256" key="11">
    <source>
        <dbReference type="ARBA" id="ARBA00022737"/>
    </source>
</evidence>
<evidence type="ECO:0000256" key="8">
    <source>
        <dbReference type="ARBA" id="ARBA00022553"/>
    </source>
</evidence>
<evidence type="ECO:0000256" key="16">
    <source>
        <dbReference type="ARBA" id="ARBA00022840"/>
    </source>
</evidence>
<comment type="catalytic activity">
    <reaction evidence="19">
        <text>L-seryl-[protein] + ATP = O-phospho-L-seryl-[protein] + ADP + H(+)</text>
        <dbReference type="Rhea" id="RHEA:17989"/>
        <dbReference type="Rhea" id="RHEA-COMP:9863"/>
        <dbReference type="Rhea" id="RHEA-COMP:11604"/>
        <dbReference type="ChEBI" id="CHEBI:15378"/>
        <dbReference type="ChEBI" id="CHEBI:29999"/>
        <dbReference type="ChEBI" id="CHEBI:30616"/>
        <dbReference type="ChEBI" id="CHEBI:83421"/>
        <dbReference type="ChEBI" id="CHEBI:456216"/>
        <dbReference type="EC" id="2.7.11.13"/>
    </reaction>
</comment>
<gene>
    <name evidence="27" type="primary">PRKCD</name>
</gene>
<reference evidence="27 28" key="1">
    <citation type="journal article" date="2020" name="Nat. Commun.">
        <title>Donkey genomes provide new insights into domestication and selection for coat color.</title>
        <authorList>
            <person name="Wang"/>
            <person name="C."/>
            <person name="Li"/>
            <person name="H."/>
            <person name="Guo"/>
            <person name="Y."/>
            <person name="Huang"/>
            <person name="J."/>
            <person name="Sun"/>
            <person name="Y."/>
            <person name="Min"/>
            <person name="J."/>
            <person name="Wang"/>
            <person name="J."/>
            <person name="Fang"/>
            <person name="X."/>
            <person name="Zhao"/>
            <person name="Z."/>
            <person name="Wang"/>
            <person name="S."/>
            <person name="Zhang"/>
            <person name="Y."/>
            <person name="Liu"/>
            <person name="Q."/>
            <person name="Jiang"/>
            <person name="Q."/>
            <person name="Wang"/>
            <person name="X."/>
            <person name="Guo"/>
            <person name="Y."/>
            <person name="Yang"/>
            <person name="C."/>
            <person name="Wang"/>
            <person name="Y."/>
            <person name="Tian"/>
            <person name="F."/>
            <person name="Zhuang"/>
            <person name="G."/>
            <person name="Fan"/>
            <person name="Y."/>
            <person name="Gao"/>
            <person name="Q."/>
            <person name="Li"/>
            <person name="Y."/>
            <person name="Ju"/>
            <person name="Z."/>
            <person name="Li"/>
            <person name="J."/>
            <person name="Li"/>
            <person name="R."/>
            <person name="Hou"/>
            <person name="M."/>
            <person name="Yang"/>
            <person name="G."/>
            <person name="Liu"/>
            <person name="G."/>
            <person name="Liu"/>
            <person name="W."/>
            <person name="Guo"/>
            <person name="J."/>
            <person name="Pan"/>
            <person name="S."/>
            <person name="Fan"/>
            <person name="G."/>
            <person name="Zhang"/>
            <person name="W."/>
            <person name="Zhang"/>
            <person name="R."/>
            <person name="Yu"/>
            <person name="J."/>
            <person name="Zhang"/>
            <person name="X."/>
            <person name="Yin"/>
            <person name="Q."/>
            <person name="Ji"/>
            <person name="C."/>
            <person name="Jin"/>
            <person name="Y."/>
            <person name="Yue"/>
            <person name="G."/>
            <person name="Liu"/>
            <person name="M."/>
            <person name="Xu"/>
            <person name="J."/>
            <person name="Liu"/>
            <person name="S."/>
            <person name="Jordana"/>
            <person name="J."/>
            <person name="Noce"/>
            <person name="A."/>
            <person name="Amills"/>
            <person name="M."/>
            <person name="Wu"/>
            <person name="D.D."/>
            <person name="Li"/>
            <person name="S."/>
            <person name="Zhou"/>
            <person name="X. and Zhong"/>
            <person name="J."/>
        </authorList>
    </citation>
    <scope>NUCLEOTIDE SEQUENCE [LARGE SCALE GENOMIC DNA]</scope>
</reference>
<dbReference type="PIRSF" id="PIRSF000551">
    <property type="entry name" value="PKC_delta"/>
    <property type="match status" value="1"/>
</dbReference>
<evidence type="ECO:0000256" key="1">
    <source>
        <dbReference type="ARBA" id="ARBA00004202"/>
    </source>
</evidence>
<comment type="subcellular location">
    <subcellularLocation>
        <location evidence="1">Cell membrane</location>
        <topology evidence="1">Peripheral membrane protein</topology>
    </subcellularLocation>
    <subcellularLocation>
        <location evidence="2">Cytoplasm</location>
    </subcellularLocation>
</comment>
<feature type="region of interest" description="Disordered" evidence="22">
    <location>
        <begin position="293"/>
        <end position="326"/>
    </location>
</feature>
<evidence type="ECO:0000256" key="6">
    <source>
        <dbReference type="ARBA" id="ARBA00022490"/>
    </source>
</evidence>
<evidence type="ECO:0000259" key="23">
    <source>
        <dbReference type="PROSITE" id="PS50004"/>
    </source>
</evidence>
<evidence type="ECO:0000313" key="27">
    <source>
        <dbReference type="Ensembl" id="ENSEASP00005021892.2"/>
    </source>
</evidence>
<dbReference type="PROSITE" id="PS00479">
    <property type="entry name" value="ZF_DAG_PE_1"/>
    <property type="match status" value="1"/>
</dbReference>
<keyword evidence="16 20" id="KW-0067">ATP-binding</keyword>
<feature type="domain" description="C2" evidence="23">
    <location>
        <begin position="1"/>
        <end position="106"/>
    </location>
</feature>
<feature type="active site" description="Proton acceptor" evidence="21">
    <location>
        <position position="414"/>
    </location>
</feature>
<dbReference type="AlphaFoldDB" id="A0A8C4M6G9"/>
<dbReference type="Pfam" id="PF00433">
    <property type="entry name" value="Pkinase_C"/>
    <property type="match status" value="1"/>
</dbReference>
<dbReference type="PROSITE" id="PS00108">
    <property type="entry name" value="PROTEIN_KINASE_ST"/>
    <property type="match status" value="1"/>
</dbReference>
<evidence type="ECO:0000259" key="26">
    <source>
        <dbReference type="PROSITE" id="PS51285"/>
    </source>
</evidence>
<dbReference type="Proteomes" id="UP000694387">
    <property type="component" value="Chromosome 21"/>
</dbReference>
<evidence type="ECO:0000256" key="17">
    <source>
        <dbReference type="ARBA" id="ARBA00023136"/>
    </source>
</evidence>
<dbReference type="SUPFAM" id="SSF57889">
    <property type="entry name" value="Cysteine-rich domain"/>
    <property type="match status" value="2"/>
</dbReference>
<evidence type="ECO:0000256" key="19">
    <source>
        <dbReference type="ARBA" id="ARBA00047470"/>
    </source>
</evidence>
<keyword evidence="12 20" id="KW-0547">Nucleotide-binding</keyword>
<dbReference type="PROSITE" id="PS50081">
    <property type="entry name" value="ZF_DAG_PE_2"/>
    <property type="match status" value="2"/>
</dbReference>
<dbReference type="Gene3D" id="3.30.60.20">
    <property type="match status" value="2"/>
</dbReference>
<evidence type="ECO:0000256" key="13">
    <source>
        <dbReference type="ARBA" id="ARBA00022771"/>
    </source>
</evidence>
<dbReference type="SMART" id="SM00133">
    <property type="entry name" value="S_TK_X"/>
    <property type="match status" value="1"/>
</dbReference>
<dbReference type="FunFam" id="2.60.40.150:FF:000049">
    <property type="entry name" value="Protein kinase C delta type"/>
    <property type="match status" value="1"/>
</dbReference>
<protein>
    <recommendedName>
        <fullName evidence="4 20">protein kinase C</fullName>
        <ecNumber evidence="4 20">2.7.11.13</ecNumber>
    </recommendedName>
</protein>
<dbReference type="FunFam" id="1.10.510.10:FF:000150">
    <property type="entry name" value="Protein kinase C, theta"/>
    <property type="match status" value="1"/>
</dbReference>
<comment type="similarity">
    <text evidence="3 20">Belongs to the protein kinase superfamily. AGC Ser/Thr protein kinase family. PKC subfamily.</text>
</comment>
<dbReference type="PROSITE" id="PS50011">
    <property type="entry name" value="PROTEIN_KINASE_DOM"/>
    <property type="match status" value="1"/>
</dbReference>
<dbReference type="InterPro" id="IPR000008">
    <property type="entry name" value="C2_dom"/>
</dbReference>
<keyword evidence="13" id="KW-0863">Zinc-finger</keyword>
<feature type="domain" description="Protein kinase" evidence="24">
    <location>
        <begin position="241"/>
        <end position="544"/>
    </location>
</feature>
<dbReference type="PROSITE" id="PS51285">
    <property type="entry name" value="AGC_KINASE_CTER"/>
    <property type="match status" value="1"/>
</dbReference>
<dbReference type="GeneTree" id="ENSGT00940000155327"/>
<keyword evidence="10" id="KW-0479">Metal-binding</keyword>
<evidence type="ECO:0000256" key="9">
    <source>
        <dbReference type="ARBA" id="ARBA00022679"/>
    </source>
</evidence>
<dbReference type="GO" id="GO:0004697">
    <property type="term" value="F:diacylglycerol-dependent serine/threonine kinase activity"/>
    <property type="evidence" value="ECO:0007669"/>
    <property type="project" value="UniProtKB-EC"/>
</dbReference>
<evidence type="ECO:0000256" key="20">
    <source>
        <dbReference type="PIRNR" id="PIRNR000551"/>
    </source>
</evidence>
<dbReference type="Pfam" id="PF00130">
    <property type="entry name" value="C1_1"/>
    <property type="match status" value="2"/>
</dbReference>
<keyword evidence="5" id="KW-1003">Cell membrane</keyword>
<keyword evidence="17" id="KW-0472">Membrane</keyword>
<evidence type="ECO:0000256" key="18">
    <source>
        <dbReference type="ARBA" id="ARBA00047272"/>
    </source>
</evidence>
<keyword evidence="6" id="KW-0963">Cytoplasm</keyword>
<evidence type="ECO:0000256" key="3">
    <source>
        <dbReference type="ARBA" id="ARBA00005490"/>
    </source>
</evidence>
<dbReference type="CDD" id="cd20834">
    <property type="entry name" value="C1_nPKC_theta-like_rpt1"/>
    <property type="match status" value="1"/>
</dbReference>
<feature type="domain" description="Phorbol-ester/DAG-type" evidence="25">
    <location>
        <begin position="158"/>
        <end position="208"/>
    </location>
</feature>
<dbReference type="EC" id="2.7.11.13" evidence="4 20"/>
<dbReference type="GO" id="GO:0007165">
    <property type="term" value="P:signal transduction"/>
    <property type="evidence" value="ECO:0007669"/>
    <property type="project" value="UniProtKB-ARBA"/>
</dbReference>
<evidence type="ECO:0000259" key="24">
    <source>
        <dbReference type="PROSITE" id="PS50011"/>
    </source>
</evidence>
<dbReference type="GO" id="GO:0005737">
    <property type="term" value="C:cytoplasm"/>
    <property type="evidence" value="ECO:0007669"/>
    <property type="project" value="UniProtKB-SubCell"/>
</dbReference>
<dbReference type="InterPro" id="IPR035892">
    <property type="entry name" value="C2_domain_sf"/>
</dbReference>
<dbReference type="Pfam" id="PF00069">
    <property type="entry name" value="Pkinase"/>
    <property type="match status" value="1"/>
</dbReference>
<dbReference type="SMART" id="SM00109">
    <property type="entry name" value="C1"/>
    <property type="match status" value="2"/>
</dbReference>
<dbReference type="PRINTS" id="PR00008">
    <property type="entry name" value="DAGPEDOMAIN"/>
</dbReference>
<dbReference type="InterPro" id="IPR014376">
    <property type="entry name" value="Prot_kin_PKC_delta"/>
</dbReference>
<comment type="catalytic activity">
    <reaction evidence="18 20">
        <text>L-threonyl-[protein] + ATP = O-phospho-L-threonyl-[protein] + ADP + H(+)</text>
        <dbReference type="Rhea" id="RHEA:46608"/>
        <dbReference type="Rhea" id="RHEA-COMP:11060"/>
        <dbReference type="Rhea" id="RHEA-COMP:11605"/>
        <dbReference type="ChEBI" id="CHEBI:15378"/>
        <dbReference type="ChEBI" id="CHEBI:30013"/>
        <dbReference type="ChEBI" id="CHEBI:30616"/>
        <dbReference type="ChEBI" id="CHEBI:61977"/>
        <dbReference type="ChEBI" id="CHEBI:456216"/>
        <dbReference type="EC" id="2.7.11.13"/>
    </reaction>
</comment>
<feature type="domain" description="Phorbol-ester/DAG-type" evidence="25">
    <location>
        <begin position="230"/>
        <end position="280"/>
    </location>
</feature>
<dbReference type="CDD" id="cd20837">
    <property type="entry name" value="C1_nPKC_theta-like_rpt2"/>
    <property type="match status" value="1"/>
</dbReference>
<dbReference type="GO" id="GO:0005886">
    <property type="term" value="C:plasma membrane"/>
    <property type="evidence" value="ECO:0007669"/>
    <property type="project" value="UniProtKB-SubCell"/>
</dbReference>
<keyword evidence="8" id="KW-0597">Phosphoprotein</keyword>
<evidence type="ECO:0000256" key="22">
    <source>
        <dbReference type="SAM" id="MobiDB-lite"/>
    </source>
</evidence>
<dbReference type="GO" id="GO:0008270">
    <property type="term" value="F:zinc ion binding"/>
    <property type="evidence" value="ECO:0007669"/>
    <property type="project" value="UniProtKB-KW"/>
</dbReference>
<dbReference type="SUPFAM" id="SSF56112">
    <property type="entry name" value="Protein kinase-like (PK-like)"/>
    <property type="match status" value="1"/>
</dbReference>
<proteinExistence type="inferred from homology"/>
<dbReference type="SUPFAM" id="SSF49562">
    <property type="entry name" value="C2 domain (Calcium/lipid-binding domain, CaLB)"/>
    <property type="match status" value="1"/>
</dbReference>
<accession>A0A8C4M6G9</accession>
<dbReference type="InterPro" id="IPR002219">
    <property type="entry name" value="PKC_DAG/PE"/>
</dbReference>
<keyword evidence="11" id="KW-0677">Repeat</keyword>
<name>A0A8C4M6G9_EQUAS</name>
<dbReference type="Ensembl" id="ENSEAST00005023753.2">
    <property type="protein sequence ID" value="ENSEASP00005021892.2"/>
    <property type="gene ID" value="ENSEASG00005014952.2"/>
</dbReference>
<dbReference type="Pfam" id="PF21494">
    <property type="entry name" value="PKC_C2"/>
    <property type="match status" value="1"/>
</dbReference>
<dbReference type="PANTHER" id="PTHR24351">
    <property type="entry name" value="RIBOSOMAL PROTEIN S6 KINASE"/>
    <property type="match status" value="1"/>
</dbReference>
<dbReference type="InterPro" id="IPR017892">
    <property type="entry name" value="Pkinase_C"/>
</dbReference>
<organism evidence="27 28">
    <name type="scientific">Equus asinus</name>
    <name type="common">Donkey</name>
    <name type="synonym">Equus africanus asinus</name>
    <dbReference type="NCBI Taxonomy" id="9793"/>
    <lineage>
        <taxon>Eukaryota</taxon>
        <taxon>Metazoa</taxon>
        <taxon>Chordata</taxon>
        <taxon>Craniata</taxon>
        <taxon>Vertebrata</taxon>
        <taxon>Euteleostomi</taxon>
        <taxon>Mammalia</taxon>
        <taxon>Eutheria</taxon>
        <taxon>Laurasiatheria</taxon>
        <taxon>Perissodactyla</taxon>
        <taxon>Equidae</taxon>
        <taxon>Equus</taxon>
    </lineage>
</organism>
<feature type="domain" description="AGC-kinase C-terminal" evidence="26">
    <location>
        <begin position="545"/>
        <end position="616"/>
    </location>
</feature>
<keyword evidence="15" id="KW-0862">Zinc</keyword>
<sequence length="617" mass="70846">MAPFLRIAFNSYELGSLQAEDEASQPFCAVKMKEALSTDRGKTLVQKKPTMYPEWKSTFDAHIYEGRVIQIVLMRAAEEPVSEVTVGVSVLAERCKKNNGKAEFWLDLQPQAKVLMSVQYFLEDIDCKQSVRAEDEAKFPTMNRRGAIKQAKIHYIKNHEFIATFFRQPTFCSVCKDFVWGLNKQGYKCRQCNAAIHKKCIDKIIGRCTGTAANSRDTIFQKERFNIDMPHRFKVYNYMSPTFCDHCGSLLWGLVKQGLKCEDCGMNVHHKCQKKVANLCGINQKLLAEALNQVSQRPTRKSESGPPEHFGIYQNFEKKPGVSGDDAPDHSTYGKIWEGSNRCNIENFTFHKVLGKGSFGKDHLFFVMEFLNGGDLMYHIQDKGRFELYRATFYAAEIICGLQFLHNKGIIYRDLKLDNVMLDQDGHIKIADFGMCKENIFGEKQASTFCGTPDYIAPEILQGLKYSFSVDWWSFGVLLYEMLIGQSPFHGDDEDELFESIRMDTPHYPRWITKESKDILEKLLERDPTKRLGVTGNIKAHSFFKTINWTLLEKRAVEPPFKPKVKSPGDYSNFDQEFLNEKPRLSYSDKNLIDSMDQAAFAGFSFVNPKFERLLEK</sequence>
<evidence type="ECO:0000256" key="2">
    <source>
        <dbReference type="ARBA" id="ARBA00004496"/>
    </source>
</evidence>
<keyword evidence="28" id="KW-1185">Reference proteome</keyword>
<dbReference type="Gene3D" id="1.10.510.10">
    <property type="entry name" value="Transferase(Phosphotransferase) domain 1"/>
    <property type="match status" value="1"/>
</dbReference>
<evidence type="ECO:0000256" key="15">
    <source>
        <dbReference type="ARBA" id="ARBA00022833"/>
    </source>
</evidence>
<keyword evidence="7 20" id="KW-0723">Serine/threonine-protein kinase</keyword>
<dbReference type="PROSITE" id="PS50004">
    <property type="entry name" value="C2"/>
    <property type="match status" value="1"/>
</dbReference>
<keyword evidence="14 20" id="KW-0418">Kinase</keyword>
<dbReference type="InterPro" id="IPR027436">
    <property type="entry name" value="PKC_delta"/>
</dbReference>
<dbReference type="InterPro" id="IPR011009">
    <property type="entry name" value="Kinase-like_dom_sf"/>
</dbReference>
<evidence type="ECO:0000313" key="28">
    <source>
        <dbReference type="Proteomes" id="UP000694387"/>
    </source>
</evidence>
<dbReference type="Gene3D" id="2.60.40.150">
    <property type="entry name" value="C2 domain"/>
    <property type="match status" value="1"/>
</dbReference>
<dbReference type="Gene3D" id="3.30.200.20">
    <property type="entry name" value="Phosphorylase Kinase, domain 1"/>
    <property type="match status" value="1"/>
</dbReference>
<evidence type="ECO:0000256" key="12">
    <source>
        <dbReference type="ARBA" id="ARBA00022741"/>
    </source>
</evidence>
<dbReference type="GO" id="GO:0005524">
    <property type="term" value="F:ATP binding"/>
    <property type="evidence" value="ECO:0007669"/>
    <property type="project" value="UniProtKB-KW"/>
</dbReference>
<evidence type="ECO:0000256" key="5">
    <source>
        <dbReference type="ARBA" id="ARBA00022475"/>
    </source>
</evidence>
<evidence type="ECO:0000256" key="14">
    <source>
        <dbReference type="ARBA" id="ARBA00022777"/>
    </source>
</evidence>
<evidence type="ECO:0000256" key="21">
    <source>
        <dbReference type="PIRSR" id="PIRSR000551-50"/>
    </source>
</evidence>
<evidence type="ECO:0000259" key="25">
    <source>
        <dbReference type="PROSITE" id="PS50081"/>
    </source>
</evidence>
<dbReference type="InterPro" id="IPR000719">
    <property type="entry name" value="Prot_kinase_dom"/>
</dbReference>
<dbReference type="FunFam" id="3.30.60.20:FF:000003">
    <property type="entry name" value="Protein kinase C delta"/>
    <property type="match status" value="1"/>
</dbReference>
<reference evidence="27" key="3">
    <citation type="submission" date="2025-09" db="UniProtKB">
        <authorList>
            <consortium name="Ensembl"/>
        </authorList>
    </citation>
    <scope>IDENTIFICATION</scope>
</reference>
<dbReference type="PIRSF" id="PIRSF501104">
    <property type="entry name" value="Protein_kin_C_delta"/>
    <property type="match status" value="1"/>
</dbReference>
<evidence type="ECO:0000256" key="4">
    <source>
        <dbReference type="ARBA" id="ARBA00012429"/>
    </source>
</evidence>
<reference evidence="27" key="2">
    <citation type="submission" date="2025-08" db="UniProtKB">
        <authorList>
            <consortium name="Ensembl"/>
        </authorList>
    </citation>
    <scope>IDENTIFICATION</scope>
</reference>
<dbReference type="InterPro" id="IPR000961">
    <property type="entry name" value="AGC-kinase_C"/>
</dbReference>
<dbReference type="InterPro" id="IPR008271">
    <property type="entry name" value="Ser/Thr_kinase_AS"/>
</dbReference>
<dbReference type="InterPro" id="IPR020454">
    <property type="entry name" value="DAG/PE-bd"/>
</dbReference>
<evidence type="ECO:0000256" key="7">
    <source>
        <dbReference type="ARBA" id="ARBA00022527"/>
    </source>
</evidence>